<gene>
    <name evidence="1" type="ORF">ABS361_21420</name>
</gene>
<dbReference type="InterPro" id="IPR008912">
    <property type="entry name" value="Uncharacterised_CoxE"/>
</dbReference>
<name>A0AAU7XCC6_9HYPH</name>
<dbReference type="InterPro" id="IPR011195">
    <property type="entry name" value="UCP010256"/>
</dbReference>
<dbReference type="InterPro" id="IPR036465">
    <property type="entry name" value="vWFA_dom_sf"/>
</dbReference>
<dbReference type="SUPFAM" id="SSF53300">
    <property type="entry name" value="vWA-like"/>
    <property type="match status" value="1"/>
</dbReference>
<dbReference type="AlphaFoldDB" id="A0AAU7XCC6"/>
<accession>A0AAU7XCC6</accession>
<proteinExistence type="predicted"/>
<sequence>MAATPAAQRLETWDDIGRAIRRRVAGFVATLRDNGFRVGLAEARDAARLLAHPTVTRPSDAKPALRALFCGRRSDWDAFDALFDAFWAGRGVKTRVAVSGSSAMVSQRTIKSMQDARAGAGMAGPAMDVERGAEGPETEADPSGRREGASLFEALARTDFRHIADPEALAEAHALAARLARRMRARLTRRDKAARHGARLDLRRTIRASVATGGTPIALVRRRPRSRPLRLVVLVDASGSMSLYTGVLLRFVHGVLDHFREAEAFLFHTRLVHVSDALKEKDAGRALDRLGLMAEGVGGGTRIGDSLATFNRHHAARVIHSRTCVMILSDGYDTGEPERLGAEMAALGRRCRRIVWLNPLLGWEGYEPSARGMSAALPHIDLFAPAHTIESLMALEPYLARI</sequence>
<dbReference type="RefSeq" id="WP_407049626.1">
    <property type="nucleotide sequence ID" value="NZ_CP158568.1"/>
</dbReference>
<dbReference type="Pfam" id="PF05762">
    <property type="entry name" value="VWA_CoxE"/>
    <property type="match status" value="1"/>
</dbReference>
<evidence type="ECO:0000313" key="1">
    <source>
        <dbReference type="EMBL" id="XBY44533.1"/>
    </source>
</evidence>
<organism evidence="1">
    <name type="scientific">Methyloraptor flagellatus</name>
    <dbReference type="NCBI Taxonomy" id="3162530"/>
    <lineage>
        <taxon>Bacteria</taxon>
        <taxon>Pseudomonadati</taxon>
        <taxon>Pseudomonadota</taxon>
        <taxon>Alphaproteobacteria</taxon>
        <taxon>Hyphomicrobiales</taxon>
        <taxon>Ancalomicrobiaceae</taxon>
        <taxon>Methyloraptor</taxon>
    </lineage>
</organism>
<dbReference type="PIRSF" id="PIRSF010256">
    <property type="entry name" value="CoxE_vWa"/>
    <property type="match status" value="1"/>
</dbReference>
<dbReference type="PANTHER" id="PTHR39338">
    <property type="entry name" value="BLL5662 PROTEIN-RELATED"/>
    <property type="match status" value="1"/>
</dbReference>
<dbReference type="PANTHER" id="PTHR39338:SF6">
    <property type="entry name" value="BLL5662 PROTEIN"/>
    <property type="match status" value="1"/>
</dbReference>
<dbReference type="KEGG" id="mflg:ABS361_21420"/>
<dbReference type="CDD" id="cd00198">
    <property type="entry name" value="vWFA"/>
    <property type="match status" value="1"/>
</dbReference>
<protein>
    <submittedName>
        <fullName evidence="1">VWA domain-containing protein</fullName>
    </submittedName>
</protein>
<dbReference type="EMBL" id="CP158568">
    <property type="protein sequence ID" value="XBY44533.1"/>
    <property type="molecule type" value="Genomic_DNA"/>
</dbReference>
<reference evidence="1" key="1">
    <citation type="submission" date="2024-06" db="EMBL/GenBank/DDBJ databases">
        <title>Methylostella associata gen. nov., sp. nov., a novel Ancalomicrobiaceae-affiliated facultatively methylotrophic bacteria that feed on methanotrophs of the genus Methylococcus.</title>
        <authorList>
            <person name="Saltykova V."/>
            <person name="Danilova O.V."/>
            <person name="Oshkin I.Y."/>
            <person name="Belova S.E."/>
            <person name="Pimenov N.V."/>
            <person name="Dedysh S.N."/>
        </authorList>
    </citation>
    <scope>NUCLEOTIDE SEQUENCE</scope>
    <source>
        <strain evidence="1">S20</strain>
    </source>
</reference>
<dbReference type="Gene3D" id="3.40.50.410">
    <property type="entry name" value="von Willebrand factor, type A domain"/>
    <property type="match status" value="1"/>
</dbReference>